<dbReference type="EMBL" id="LABX01000009">
    <property type="protein sequence ID" value="KMO41208.1"/>
    <property type="molecule type" value="Genomic_DNA"/>
</dbReference>
<feature type="compositionally biased region" description="Basic and acidic residues" evidence="1">
    <location>
        <begin position="8"/>
        <end position="21"/>
    </location>
</feature>
<evidence type="ECO:0000256" key="1">
    <source>
        <dbReference type="SAM" id="MobiDB-lite"/>
    </source>
</evidence>
<organism evidence="2 3">
    <name type="scientific">Methylobacterium aquaticum</name>
    <dbReference type="NCBI Taxonomy" id="270351"/>
    <lineage>
        <taxon>Bacteria</taxon>
        <taxon>Pseudomonadati</taxon>
        <taxon>Pseudomonadota</taxon>
        <taxon>Alphaproteobacteria</taxon>
        <taxon>Hyphomicrobiales</taxon>
        <taxon>Methylobacteriaceae</taxon>
        <taxon>Methylobacterium</taxon>
    </lineage>
</organism>
<feature type="region of interest" description="Disordered" evidence="1">
    <location>
        <begin position="1"/>
        <end position="24"/>
    </location>
</feature>
<comment type="caution">
    <text evidence="2">The sequence shown here is derived from an EMBL/GenBank/DDBJ whole genome shotgun (WGS) entry which is preliminary data.</text>
</comment>
<dbReference type="AlphaFoldDB" id="A0A0J6T6N8"/>
<evidence type="ECO:0000313" key="3">
    <source>
        <dbReference type="Proteomes" id="UP000035929"/>
    </source>
</evidence>
<accession>A0A0J6T6N8</accession>
<protein>
    <submittedName>
        <fullName evidence="2">Uncharacterized protein</fullName>
    </submittedName>
</protein>
<reference evidence="2 3" key="1">
    <citation type="submission" date="2015-03" db="EMBL/GenBank/DDBJ databases">
        <title>Genome sequencing of Methylobacterium aquaticum DSM16371 type strain.</title>
        <authorList>
            <person name="Chaudhry V."/>
            <person name="Patil P.B."/>
        </authorList>
    </citation>
    <scope>NUCLEOTIDE SEQUENCE [LARGE SCALE GENOMIC DNA]</scope>
    <source>
        <strain evidence="2 3">DSM 16371</strain>
    </source>
</reference>
<proteinExistence type="predicted"/>
<name>A0A0J6T6N8_9HYPH</name>
<sequence length="84" mass="8871">MRRPTARLSDKVNRTEPDQLRAHRGAALPAQTLVVYDPDTGLTVDQAAADDADADERTLARAHLTLPRPARSGSPIGTSVSGPG</sequence>
<dbReference type="Proteomes" id="UP000035929">
    <property type="component" value="Unassembled WGS sequence"/>
</dbReference>
<gene>
    <name evidence="2" type="ORF">VP06_01160</name>
</gene>
<feature type="region of interest" description="Disordered" evidence="1">
    <location>
        <begin position="63"/>
        <end position="84"/>
    </location>
</feature>
<feature type="compositionally biased region" description="Polar residues" evidence="1">
    <location>
        <begin position="75"/>
        <end position="84"/>
    </location>
</feature>
<evidence type="ECO:0000313" key="2">
    <source>
        <dbReference type="EMBL" id="KMO41208.1"/>
    </source>
</evidence>